<dbReference type="InterPro" id="IPR010126">
    <property type="entry name" value="Esterase_phb"/>
</dbReference>
<protein>
    <submittedName>
        <fullName evidence="5">PHB depolymerase family esterase</fullName>
    </submittedName>
</protein>
<evidence type="ECO:0000313" key="6">
    <source>
        <dbReference type="Proteomes" id="UP001065322"/>
    </source>
</evidence>
<dbReference type="Gene3D" id="2.60.40.10">
    <property type="entry name" value="Immunoglobulins"/>
    <property type="match status" value="1"/>
</dbReference>
<dbReference type="PANTHER" id="PTHR43037">
    <property type="entry name" value="UNNAMED PRODUCT-RELATED"/>
    <property type="match status" value="1"/>
</dbReference>
<dbReference type="InterPro" id="IPR050955">
    <property type="entry name" value="Plant_Biomass_Hydrol_Est"/>
</dbReference>
<reference evidence="6" key="1">
    <citation type="submission" date="2020-06" db="EMBL/GenBank/DDBJ databases">
        <title>Thalassolituus marinus alknpb1M-1, a hydrocarbon-degrading bacterium isolated from the deep-sea overlying water using an in-situ strategy from the South China Sea basin.</title>
        <authorList>
            <person name="Dong C."/>
            <person name="Chen Y."/>
            <person name="Shao Z."/>
        </authorList>
    </citation>
    <scope>NUCLEOTIDE SEQUENCE [LARGE SCALE GENOMIC DNA]</scope>
    <source>
        <strain evidence="6">alknpb1M-1</strain>
    </source>
</reference>
<organism evidence="5 6">
    <name type="scientific">Thalassolituus hydrocarboniclasticus</name>
    <dbReference type="NCBI Taxonomy" id="2742796"/>
    <lineage>
        <taxon>Bacteria</taxon>
        <taxon>Pseudomonadati</taxon>
        <taxon>Pseudomonadota</taxon>
        <taxon>Gammaproteobacteria</taxon>
        <taxon>Oceanospirillales</taxon>
        <taxon>Oceanospirillaceae</taxon>
        <taxon>Thalassolituus</taxon>
    </lineage>
</organism>
<evidence type="ECO:0000256" key="2">
    <source>
        <dbReference type="ARBA" id="ARBA00022801"/>
    </source>
</evidence>
<feature type="domain" description="Pesticidal crystal protein Cry22Aa Ig-like" evidence="4">
    <location>
        <begin position="358"/>
        <end position="422"/>
    </location>
</feature>
<dbReference type="InterPro" id="IPR032179">
    <property type="entry name" value="Cry22Aa_Ig-like"/>
</dbReference>
<dbReference type="SUPFAM" id="SSF53474">
    <property type="entry name" value="alpha/beta-Hydrolases"/>
    <property type="match status" value="1"/>
</dbReference>
<dbReference type="InterPro" id="IPR013783">
    <property type="entry name" value="Ig-like_fold"/>
</dbReference>
<proteinExistence type="predicted"/>
<dbReference type="RefSeq" id="WP_260997659.1">
    <property type="nucleotide sequence ID" value="NZ_CP054475.1"/>
</dbReference>
<dbReference type="Pfam" id="PF10503">
    <property type="entry name" value="Esterase_PHB"/>
    <property type="match status" value="1"/>
</dbReference>
<dbReference type="NCBIfam" id="TIGR01840">
    <property type="entry name" value="esterase_phb"/>
    <property type="match status" value="1"/>
</dbReference>
<dbReference type="PANTHER" id="PTHR43037:SF5">
    <property type="entry name" value="FERULOYL ESTERASE"/>
    <property type="match status" value="1"/>
</dbReference>
<evidence type="ECO:0000256" key="3">
    <source>
        <dbReference type="SAM" id="SignalP"/>
    </source>
</evidence>
<dbReference type="Gene3D" id="3.40.50.1820">
    <property type="entry name" value="alpha/beta hydrolase"/>
    <property type="match status" value="1"/>
</dbReference>
<evidence type="ECO:0000313" key="5">
    <source>
        <dbReference type="EMBL" id="UXD88975.1"/>
    </source>
</evidence>
<feature type="signal peptide" evidence="3">
    <location>
        <begin position="1"/>
        <end position="23"/>
    </location>
</feature>
<sequence length="563" mass="59927">MIKKITLFYTAALLLGGSMLAEAGTRTDYTFSAESYSGSKSRQYSVYQPDGLSSAAPMVMALHGCKQNQNDVLNDWGLTAAADRYGFILVTPFITRYDGLRNENCWGFWFDNERHQGGGEVEDLKRIAESVEADYSIDPQRRFITGLSSGGAMTVVAATAHNEYWTAAATVAGLPYGEDSASVSLSGQCPGYATFHSVARVAEDMRNEIDSNRVIPLMVLQNENDCTVLAQAGRNIRDAHLQVFGASGFTNPTAALADSQDCSPYYQNNYGCVHNTYTLDGSSGSASVVETVFLNGPAATPNTQDTDHGHYWVGGEDGNNGKWSVRVGPSYPDIIWDFFNRQTGSGGDTTGKPVCVIYGDNPQQLNLGTVFSDAGAGCSDASGTLTVTATCNVNTAVVGEYHCDYSAENSAGSKSVRRIINVIDPDAPLETCSEISATPAAHISAGRAVAGGSFSLRAVSNGDQQDIGYAYDSWGSVTLTEGEAGLWYAQKPAACNGTSDPDPQLDTCDDWYSTNLAHQQAGRAYYSMGYYSTGGNDSLGAVSGVYTWVKSGSSGVYQAGRCN</sequence>
<gene>
    <name evidence="5" type="ORF">HUF19_16690</name>
</gene>
<keyword evidence="1 3" id="KW-0732">Signal</keyword>
<evidence type="ECO:0000256" key="1">
    <source>
        <dbReference type="ARBA" id="ARBA00022729"/>
    </source>
</evidence>
<accession>A0ABY6AH64</accession>
<dbReference type="Pfam" id="PF16403">
    <property type="entry name" value="Bact_surface_Ig-like"/>
    <property type="match status" value="1"/>
</dbReference>
<dbReference type="InterPro" id="IPR029058">
    <property type="entry name" value="AB_hydrolase_fold"/>
</dbReference>
<evidence type="ECO:0000259" key="4">
    <source>
        <dbReference type="Pfam" id="PF16403"/>
    </source>
</evidence>
<keyword evidence="6" id="KW-1185">Reference proteome</keyword>
<feature type="chain" id="PRO_5045700803" evidence="3">
    <location>
        <begin position="24"/>
        <end position="563"/>
    </location>
</feature>
<dbReference type="Proteomes" id="UP001065322">
    <property type="component" value="Chromosome"/>
</dbReference>
<name>A0ABY6AH64_9GAMM</name>
<dbReference type="EMBL" id="CP054475">
    <property type="protein sequence ID" value="UXD88975.1"/>
    <property type="molecule type" value="Genomic_DNA"/>
</dbReference>
<keyword evidence="2" id="KW-0378">Hydrolase</keyword>